<evidence type="ECO:0000313" key="2">
    <source>
        <dbReference type="EMBL" id="PMD42277.1"/>
    </source>
</evidence>
<proteinExistence type="predicted"/>
<keyword evidence="1" id="KW-0472">Membrane</keyword>
<evidence type="ECO:0000256" key="1">
    <source>
        <dbReference type="SAM" id="Phobius"/>
    </source>
</evidence>
<name>A0A2J6RUT2_HYAVF</name>
<feature type="transmembrane region" description="Helical" evidence="1">
    <location>
        <begin position="237"/>
        <end position="261"/>
    </location>
</feature>
<keyword evidence="1" id="KW-0812">Transmembrane</keyword>
<dbReference type="AlphaFoldDB" id="A0A2J6RUT2"/>
<keyword evidence="1" id="KW-1133">Transmembrane helix</keyword>
<dbReference type="EMBL" id="KZ613943">
    <property type="protein sequence ID" value="PMD42277.1"/>
    <property type="molecule type" value="Genomic_DNA"/>
</dbReference>
<organism evidence="2 3">
    <name type="scientific">Hyaloscypha variabilis (strain UAMH 11265 / GT02V1 / F)</name>
    <name type="common">Meliniomyces variabilis</name>
    <dbReference type="NCBI Taxonomy" id="1149755"/>
    <lineage>
        <taxon>Eukaryota</taxon>
        <taxon>Fungi</taxon>
        <taxon>Dikarya</taxon>
        <taxon>Ascomycota</taxon>
        <taxon>Pezizomycotina</taxon>
        <taxon>Leotiomycetes</taxon>
        <taxon>Helotiales</taxon>
        <taxon>Hyaloscyphaceae</taxon>
        <taxon>Hyaloscypha</taxon>
        <taxon>Hyaloscypha variabilis</taxon>
    </lineage>
</organism>
<feature type="transmembrane region" description="Helical" evidence="1">
    <location>
        <begin position="40"/>
        <end position="63"/>
    </location>
</feature>
<evidence type="ECO:0000313" key="3">
    <source>
        <dbReference type="Proteomes" id="UP000235786"/>
    </source>
</evidence>
<feature type="transmembrane region" description="Helical" evidence="1">
    <location>
        <begin position="273"/>
        <end position="295"/>
    </location>
</feature>
<keyword evidence="3" id="KW-1185">Reference proteome</keyword>
<feature type="transmembrane region" description="Helical" evidence="1">
    <location>
        <begin position="202"/>
        <end position="225"/>
    </location>
</feature>
<accession>A0A2J6RUT2</accession>
<gene>
    <name evidence="2" type="ORF">L207DRAFT_622259</name>
</gene>
<feature type="transmembrane region" description="Helical" evidence="1">
    <location>
        <begin position="157"/>
        <end position="182"/>
    </location>
</feature>
<feature type="transmembrane region" description="Helical" evidence="1">
    <location>
        <begin position="75"/>
        <end position="95"/>
    </location>
</feature>
<dbReference type="OrthoDB" id="3541480at2759"/>
<reference evidence="2 3" key="1">
    <citation type="submission" date="2016-04" db="EMBL/GenBank/DDBJ databases">
        <title>A degradative enzymes factory behind the ericoid mycorrhizal symbiosis.</title>
        <authorList>
            <consortium name="DOE Joint Genome Institute"/>
            <person name="Martino E."/>
            <person name="Morin E."/>
            <person name="Grelet G."/>
            <person name="Kuo A."/>
            <person name="Kohler A."/>
            <person name="Daghino S."/>
            <person name="Barry K."/>
            <person name="Choi C."/>
            <person name="Cichocki N."/>
            <person name="Clum A."/>
            <person name="Copeland A."/>
            <person name="Hainaut M."/>
            <person name="Haridas S."/>
            <person name="Labutti K."/>
            <person name="Lindquist E."/>
            <person name="Lipzen A."/>
            <person name="Khouja H.-R."/>
            <person name="Murat C."/>
            <person name="Ohm R."/>
            <person name="Olson A."/>
            <person name="Spatafora J."/>
            <person name="Veneault-Fourrey C."/>
            <person name="Henrissat B."/>
            <person name="Grigoriev I."/>
            <person name="Martin F."/>
            <person name="Perotto S."/>
        </authorList>
    </citation>
    <scope>NUCLEOTIDE SEQUENCE [LARGE SCALE GENOMIC DNA]</scope>
    <source>
        <strain evidence="2 3">F</strain>
    </source>
</reference>
<sequence length="499" mass="53893">MANNSNTTLSGSNTALLGGYNFGFNENSTQLTGNHFKVPILVSAIAMNGLCVLCFFVLVIITCWMKGSRAKGRKVFGVLYGLLVALFLAYARTMADEIIHEYEVNMTGAYLIVPILKQVLSNGTDTTLIYVIYSVIKNRFIHCNPERAGLERIEDTHLGIWIVILLFGITDLVLYSVAQVYISDNIDSAKGANISNWYRRIHLPYVAIYCAISVEMFVNGVFIWWQSRSKQTKISILLVSMITPFLVFRSASNLALTIIYVHLGHEEQQSTGVMVSCLLGITSVVVYGALVTIGFDEGWDVKRPPRISNVDGVVAVAQQFDGIKINTDPRAGATSIRIPSVIPAKAGAIRIAHAQQDAVAVRGEARAVRVVGAGRALPAVADNAICGARPVVATCSSRHAPKTPAVVRRAACAVVVVVHSVPRVSVVVPTVSVTVGWAGVKYEVAEAVTVNVPGVRRVPSLLDREVNHPELQVAALSSNSARKAVTKLPGRRATYAAVE</sequence>
<protein>
    <submittedName>
        <fullName evidence="2">Uncharacterized protein</fullName>
    </submittedName>
</protein>
<dbReference type="Proteomes" id="UP000235786">
    <property type="component" value="Unassembled WGS sequence"/>
</dbReference>